<dbReference type="PROSITE" id="PS51318">
    <property type="entry name" value="TAT"/>
    <property type="match status" value="1"/>
</dbReference>
<dbReference type="Pfam" id="PF20254">
    <property type="entry name" value="DMFA2_C"/>
    <property type="match status" value="1"/>
</dbReference>
<name>A0ABV6U3T6_9ACTN</name>
<evidence type="ECO:0000313" key="3">
    <source>
        <dbReference type="EMBL" id="MFC0863100.1"/>
    </source>
</evidence>
<dbReference type="Proteomes" id="UP001589870">
    <property type="component" value="Unassembled WGS sequence"/>
</dbReference>
<reference evidence="3 4" key="1">
    <citation type="submission" date="2024-09" db="EMBL/GenBank/DDBJ databases">
        <authorList>
            <person name="Sun Q."/>
            <person name="Mori K."/>
        </authorList>
    </citation>
    <scope>NUCLEOTIDE SEQUENCE [LARGE SCALE GENOMIC DNA]</scope>
    <source>
        <strain evidence="3 4">TBRC 1851</strain>
    </source>
</reference>
<keyword evidence="4" id="KW-1185">Reference proteome</keyword>
<feature type="region of interest" description="Disordered" evidence="1">
    <location>
        <begin position="31"/>
        <end position="81"/>
    </location>
</feature>
<protein>
    <submittedName>
        <fullName evidence="3">N,N-dimethylformamidase beta subunit family domain-containing protein</fullName>
    </submittedName>
</protein>
<dbReference type="InterPro" id="IPR046540">
    <property type="entry name" value="DMFA2_C"/>
</dbReference>
<gene>
    <name evidence="3" type="ORF">ACFHYQ_12430</name>
</gene>
<feature type="compositionally biased region" description="Low complexity" evidence="1">
    <location>
        <begin position="34"/>
        <end position="49"/>
    </location>
</feature>
<sequence>MNDTPGGDLGRRRFLYAAGAAAAAAIGTAGCGASGRAAPETGPSSASPSPGGPSPAAGPSPAVAARPSPTPERLLPGDTDWRIRRYGPDDAVEGYCDRASVLPGEPVGLCVSTTADRFRVTAYRMGWYGGALARRVWRSAWISGRRQRPGDLVATTRTVHADWRRSLTVPTDGWPEGVYLLRLDADRGHQRYVPLVVRSASGAGKTVLVHATGTWQAYNRWGGHSLYFGGDGRYESRSLAVSFDRPYDRTGMEKFLVHERAVVALAERLGLPLAYTTSGDIDAGGGVLKDAAAVFFLGHDEYWTPGMRARATDARDAGVNLAFLGANTCYRRIRLERGGRLVVCYKTDVARDPMYGRRPALATADYRSGPAADPESSLTGVFYDGYPVDAPYVVTRPGHWIFAGTGVRRGEQFPHLVGVEYDRVVPAVPTPRPLEIISHSPVTCAGRPSFADSAYYTMPGGAGVFASGTMRWAEALMARTRDLPRAHGIDVRTRRFVTKATANLLRAFAEGPAGRLQPPPRDNVRATYG</sequence>
<dbReference type="InterPro" id="IPR006311">
    <property type="entry name" value="TAT_signal"/>
</dbReference>
<dbReference type="RefSeq" id="WP_394301268.1">
    <property type="nucleotide sequence ID" value="NZ_JBHMQT010000023.1"/>
</dbReference>
<evidence type="ECO:0000313" key="4">
    <source>
        <dbReference type="Proteomes" id="UP001589870"/>
    </source>
</evidence>
<feature type="domain" description="N,N-dimethylformamidase beta subunit-like C-terminal" evidence="2">
    <location>
        <begin position="119"/>
        <end position="477"/>
    </location>
</feature>
<accession>A0ABV6U3T6</accession>
<evidence type="ECO:0000256" key="1">
    <source>
        <dbReference type="SAM" id="MobiDB-lite"/>
    </source>
</evidence>
<dbReference type="EMBL" id="JBHMQT010000023">
    <property type="protein sequence ID" value="MFC0863100.1"/>
    <property type="molecule type" value="Genomic_DNA"/>
</dbReference>
<proteinExistence type="predicted"/>
<organism evidence="3 4">
    <name type="scientific">Sphaerimonospora cavernae</name>
    <dbReference type="NCBI Taxonomy" id="1740611"/>
    <lineage>
        <taxon>Bacteria</taxon>
        <taxon>Bacillati</taxon>
        <taxon>Actinomycetota</taxon>
        <taxon>Actinomycetes</taxon>
        <taxon>Streptosporangiales</taxon>
        <taxon>Streptosporangiaceae</taxon>
        <taxon>Sphaerimonospora</taxon>
    </lineage>
</organism>
<comment type="caution">
    <text evidence="3">The sequence shown here is derived from an EMBL/GenBank/DDBJ whole genome shotgun (WGS) entry which is preliminary data.</text>
</comment>
<evidence type="ECO:0000259" key="2">
    <source>
        <dbReference type="Pfam" id="PF20254"/>
    </source>
</evidence>